<keyword evidence="1" id="KW-0732">Signal</keyword>
<evidence type="ECO:0008006" key="4">
    <source>
        <dbReference type="Google" id="ProtNLM"/>
    </source>
</evidence>
<accession>A0A318IS42</accession>
<reference evidence="2 3" key="1">
    <citation type="submission" date="2018-05" db="EMBL/GenBank/DDBJ databases">
        <title>Genomic Encyclopedia of Type Strains, Phase IV (KMG-IV): sequencing the most valuable type-strain genomes for metagenomic binning, comparative biology and taxonomic classification.</title>
        <authorList>
            <person name="Goeker M."/>
        </authorList>
    </citation>
    <scope>NUCLEOTIDE SEQUENCE [LARGE SCALE GENOMIC DNA]</scope>
    <source>
        <strain evidence="2 3">DSM 25134</strain>
    </source>
</reference>
<protein>
    <recommendedName>
        <fullName evidence="4">Lipoprotein</fullName>
    </recommendedName>
</protein>
<sequence>MKAMTLLLLLFLTACRPAHTEENKVQKKFPDPITIRIGESSTDFGKRFPNLVNINQQPAGINFYDLDVDYLGQQVTVHVEHGKHSLDIPFSIGTTGLEDGRYLSEGISKITVFAGFSAPEKDTDEHARQYINSLLQQFRAKGWQPLFYYDAPRLRGQEQFDYVVTKPLLPLDGEMDLSPHNWQRIDWIASPYWMFYADNVFAKIEFDRSPTWEDPKQPGTGLLTIDFQSMESYLRSEIEEKDRANWRAFWPAKAKWYR</sequence>
<dbReference type="Proteomes" id="UP000248395">
    <property type="component" value="Unassembled WGS sequence"/>
</dbReference>
<dbReference type="PROSITE" id="PS51257">
    <property type="entry name" value="PROKAR_LIPOPROTEIN"/>
    <property type="match status" value="1"/>
</dbReference>
<name>A0A318IS42_9NEIS</name>
<dbReference type="OrthoDB" id="8586766at2"/>
<keyword evidence="3" id="KW-1185">Reference proteome</keyword>
<feature type="chain" id="PRO_5016253446" description="Lipoprotein" evidence="1">
    <location>
        <begin position="21"/>
        <end position="258"/>
    </location>
</feature>
<feature type="signal peptide" evidence="1">
    <location>
        <begin position="1"/>
        <end position="20"/>
    </location>
</feature>
<evidence type="ECO:0000313" key="3">
    <source>
        <dbReference type="Proteomes" id="UP000248395"/>
    </source>
</evidence>
<evidence type="ECO:0000256" key="1">
    <source>
        <dbReference type="SAM" id="SignalP"/>
    </source>
</evidence>
<dbReference type="RefSeq" id="WP_146216037.1">
    <property type="nucleotide sequence ID" value="NZ_QJKC01000046.1"/>
</dbReference>
<gene>
    <name evidence="2" type="ORF">DFR38_1462</name>
</gene>
<feature type="non-terminal residue" evidence="2">
    <location>
        <position position="258"/>
    </location>
</feature>
<comment type="caution">
    <text evidence="2">The sequence shown here is derived from an EMBL/GenBank/DDBJ whole genome shotgun (WGS) entry which is preliminary data.</text>
</comment>
<organism evidence="2 3">
    <name type="scientific">Aquitalea magnusonii</name>
    <dbReference type="NCBI Taxonomy" id="332411"/>
    <lineage>
        <taxon>Bacteria</taxon>
        <taxon>Pseudomonadati</taxon>
        <taxon>Pseudomonadota</taxon>
        <taxon>Betaproteobacteria</taxon>
        <taxon>Neisseriales</taxon>
        <taxon>Chromobacteriaceae</taxon>
        <taxon>Aquitalea</taxon>
    </lineage>
</organism>
<dbReference type="EMBL" id="QJKC01000046">
    <property type="protein sequence ID" value="PXX37833.1"/>
    <property type="molecule type" value="Genomic_DNA"/>
</dbReference>
<dbReference type="AlphaFoldDB" id="A0A318IS42"/>
<proteinExistence type="predicted"/>
<evidence type="ECO:0000313" key="2">
    <source>
        <dbReference type="EMBL" id="PXX37833.1"/>
    </source>
</evidence>